<dbReference type="GeneID" id="76206709"/>
<evidence type="ECO:0000313" key="4">
    <source>
        <dbReference type="Proteomes" id="UP000657075"/>
    </source>
</evidence>
<name>A0A830E6K7_9CREN</name>
<reference evidence="3" key="2">
    <citation type="submission" date="2020-09" db="EMBL/GenBank/DDBJ databases">
        <authorList>
            <person name="Sun Q."/>
            <person name="Ohkuma M."/>
        </authorList>
    </citation>
    <scope>NUCLEOTIDE SEQUENCE</scope>
    <source>
        <strain evidence="3">JCM 11219</strain>
    </source>
</reference>
<feature type="compositionally biased region" description="Pro residues" evidence="1">
    <location>
        <begin position="148"/>
        <end position="167"/>
    </location>
</feature>
<dbReference type="RefSeq" id="WP_188602281.1">
    <property type="nucleotide sequence ID" value="NZ_AP026830.1"/>
</dbReference>
<organism evidence="3 4">
    <name type="scientific">Vulcanisaeta souniana JCM 11219</name>
    <dbReference type="NCBI Taxonomy" id="1293586"/>
    <lineage>
        <taxon>Archaea</taxon>
        <taxon>Thermoproteota</taxon>
        <taxon>Thermoprotei</taxon>
        <taxon>Thermoproteales</taxon>
        <taxon>Thermoproteaceae</taxon>
        <taxon>Vulcanisaeta</taxon>
    </lineage>
</organism>
<reference evidence="2" key="4">
    <citation type="journal article" date="2023" name="Microbiol. Resour. Announc.">
        <title>Complete Genome Sequence of Vulcanisaeta souniana Strain IC-059, a Hyperthermophilic Archaeon Isolated from Hot Spring Water in Japan.</title>
        <authorList>
            <person name="Kato S."/>
            <person name="Itoh T."/>
            <person name="Wu L."/>
            <person name="Ma J."/>
            <person name="Ohkuma M."/>
        </authorList>
    </citation>
    <scope>NUCLEOTIDE SEQUENCE</scope>
    <source>
        <strain evidence="2">JCM 11219</strain>
    </source>
</reference>
<reference evidence="5" key="3">
    <citation type="submission" date="2022-09" db="EMBL/GenBank/DDBJ databases">
        <title>Complete genome sequence of Vulcanisaeta souniana.</title>
        <authorList>
            <person name="Kato S."/>
            <person name="Itoh T."/>
            <person name="Ohkuma M."/>
        </authorList>
    </citation>
    <scope>NUCLEOTIDE SEQUENCE [LARGE SCALE GENOMIC DNA]</scope>
    <source>
        <strain evidence="5">JCM 11219</strain>
    </source>
</reference>
<evidence type="ECO:0008006" key="6">
    <source>
        <dbReference type="Google" id="ProtNLM"/>
    </source>
</evidence>
<dbReference type="Proteomes" id="UP000657075">
    <property type="component" value="Unassembled WGS sequence"/>
</dbReference>
<dbReference type="AlphaFoldDB" id="A0A830E6K7"/>
<accession>A0A830E6K7</accession>
<dbReference type="EMBL" id="BMNM01000001">
    <property type="protein sequence ID" value="GGI68125.1"/>
    <property type="molecule type" value="Genomic_DNA"/>
</dbReference>
<keyword evidence="5" id="KW-1185">Reference proteome</keyword>
<evidence type="ECO:0000313" key="3">
    <source>
        <dbReference type="EMBL" id="GGI68125.1"/>
    </source>
</evidence>
<proteinExistence type="predicted"/>
<evidence type="ECO:0000313" key="2">
    <source>
        <dbReference type="EMBL" id="BDR92070.1"/>
    </source>
</evidence>
<evidence type="ECO:0000313" key="5">
    <source>
        <dbReference type="Proteomes" id="UP001060771"/>
    </source>
</evidence>
<sequence length="252" mass="27888">MPVMIKFYMVVGKDETYENVIRNVVSEVREKFKGSEKNVNATFIRIKPEAVDAAINALSMPEGQIPQNLIYLVKSMRQDGIRALPALIINGKKIYEGQLPPPDTVKQTVMDEVIAVLSPQAPMQPPTMQPVQPIMPQPSIRATQTQQAPPPSSPPPPPPSPPPPPPTQVETKQPTEEMETRQPTQQEGMTTISERLQVQTVQLQPLASQTKVKLVMGRPNDCRECIYFGSNTGVCLLFGYKIIDPARPPCKS</sequence>
<dbReference type="OrthoDB" id="29008at2157"/>
<evidence type="ECO:0000256" key="1">
    <source>
        <dbReference type="SAM" id="MobiDB-lite"/>
    </source>
</evidence>
<reference evidence="3" key="1">
    <citation type="journal article" date="2014" name="Int. J. Syst. Evol. Microbiol.">
        <title>Complete genome sequence of Corynebacterium casei LMG S-19264T (=DSM 44701T), isolated from a smear-ripened cheese.</title>
        <authorList>
            <consortium name="US DOE Joint Genome Institute (JGI-PGF)"/>
            <person name="Walter F."/>
            <person name="Albersmeier A."/>
            <person name="Kalinowski J."/>
            <person name="Ruckert C."/>
        </authorList>
    </citation>
    <scope>NUCLEOTIDE SEQUENCE</scope>
    <source>
        <strain evidence="3">JCM 11219</strain>
    </source>
</reference>
<dbReference type="Proteomes" id="UP001060771">
    <property type="component" value="Chromosome"/>
</dbReference>
<protein>
    <recommendedName>
        <fullName evidence="6">Thioredoxin-like fold domain-containing protein</fullName>
    </recommendedName>
</protein>
<gene>
    <name evidence="3" type="ORF">GCM10007112_01440</name>
    <name evidence="2" type="ORF">Vsou_11630</name>
</gene>
<dbReference type="EMBL" id="AP026830">
    <property type="protein sequence ID" value="BDR92070.1"/>
    <property type="molecule type" value="Genomic_DNA"/>
</dbReference>
<feature type="region of interest" description="Disordered" evidence="1">
    <location>
        <begin position="140"/>
        <end position="188"/>
    </location>
</feature>